<dbReference type="RefSeq" id="WP_146438748.1">
    <property type="nucleotide sequence ID" value="NZ_SJPL01000001.1"/>
</dbReference>
<proteinExistence type="predicted"/>
<accession>A0A5C5Y4I4</accession>
<organism evidence="2 3">
    <name type="scientific">Crateriforma conspicua</name>
    <dbReference type="NCBI Taxonomy" id="2527996"/>
    <lineage>
        <taxon>Bacteria</taxon>
        <taxon>Pseudomonadati</taxon>
        <taxon>Planctomycetota</taxon>
        <taxon>Planctomycetia</taxon>
        <taxon>Planctomycetales</taxon>
        <taxon>Planctomycetaceae</taxon>
        <taxon>Crateriforma</taxon>
    </lineage>
</organism>
<keyword evidence="1" id="KW-0472">Membrane</keyword>
<keyword evidence="3" id="KW-1185">Reference proteome</keyword>
<dbReference type="Pfam" id="PF09719">
    <property type="entry name" value="C_GCAxxG_C_C"/>
    <property type="match status" value="1"/>
</dbReference>
<dbReference type="InterPro" id="IPR036280">
    <property type="entry name" value="Multihaem_cyt_sf"/>
</dbReference>
<dbReference type="SUPFAM" id="SSF48695">
    <property type="entry name" value="Multiheme cytochromes"/>
    <property type="match status" value="1"/>
</dbReference>
<dbReference type="PROSITE" id="PS51318">
    <property type="entry name" value="TAT"/>
    <property type="match status" value="1"/>
</dbReference>
<dbReference type="AlphaFoldDB" id="A0A5C5Y4I4"/>
<feature type="transmembrane region" description="Helical" evidence="1">
    <location>
        <begin position="101"/>
        <end position="121"/>
    </location>
</feature>
<sequence>MSTVSRRTVLTSLGWVGGTAMGVGGNPMQMTSLSSAMASPLGWVYVPLDAREVGDRAYRIYPEGGCMYAVVGSVVGTLADRFGSPFDGFPIAMMRFGEGGVGGYGSLCGVVNGACALIGLFHSERPKEERAAMISDLAGWYESSVLPEFKPGEPEWADEAIPCVSGSVLCHISTTRWCRESGCPIDSLDRKERCRRLAADGAMKVARMLNHESQRSEILAVRQSNGSSCMECHGPDDMSNARVKMDCAACHDLSDGHP</sequence>
<keyword evidence="1" id="KW-1133">Transmembrane helix</keyword>
<dbReference type="InterPro" id="IPR006311">
    <property type="entry name" value="TAT_signal"/>
</dbReference>
<evidence type="ECO:0000256" key="1">
    <source>
        <dbReference type="SAM" id="Phobius"/>
    </source>
</evidence>
<dbReference type="EMBL" id="SJPL01000001">
    <property type="protein sequence ID" value="TWT69215.1"/>
    <property type="molecule type" value="Genomic_DNA"/>
</dbReference>
<name>A0A5C5Y4I4_9PLAN</name>
<gene>
    <name evidence="2" type="ORF">Pan14r_15000</name>
</gene>
<dbReference type="OrthoDB" id="5430146at2"/>
<dbReference type="InterPro" id="IPR010181">
    <property type="entry name" value="CGCAxxGCC_motif"/>
</dbReference>
<keyword evidence="1" id="KW-0812">Transmembrane</keyword>
<comment type="caution">
    <text evidence="2">The sequence shown here is derived from an EMBL/GenBank/DDBJ whole genome shotgun (WGS) entry which is preliminary data.</text>
</comment>
<evidence type="ECO:0000313" key="3">
    <source>
        <dbReference type="Proteomes" id="UP000317238"/>
    </source>
</evidence>
<dbReference type="Proteomes" id="UP000317238">
    <property type="component" value="Unassembled WGS sequence"/>
</dbReference>
<protein>
    <submittedName>
        <fullName evidence="2">Split-Soret cytochrome c</fullName>
    </submittedName>
</protein>
<reference evidence="2 3" key="1">
    <citation type="submission" date="2019-02" db="EMBL/GenBank/DDBJ databases">
        <title>Deep-cultivation of Planctomycetes and their phenomic and genomic characterization uncovers novel biology.</title>
        <authorList>
            <person name="Wiegand S."/>
            <person name="Jogler M."/>
            <person name="Boedeker C."/>
            <person name="Pinto D."/>
            <person name="Vollmers J."/>
            <person name="Rivas-Marin E."/>
            <person name="Kohn T."/>
            <person name="Peeters S.H."/>
            <person name="Heuer A."/>
            <person name="Rast P."/>
            <person name="Oberbeckmann S."/>
            <person name="Bunk B."/>
            <person name="Jeske O."/>
            <person name="Meyerdierks A."/>
            <person name="Storesund J.E."/>
            <person name="Kallscheuer N."/>
            <person name="Luecker S."/>
            <person name="Lage O.M."/>
            <person name="Pohl T."/>
            <person name="Merkel B.J."/>
            <person name="Hornburger P."/>
            <person name="Mueller R.-W."/>
            <person name="Bruemmer F."/>
            <person name="Labrenz M."/>
            <person name="Spormann A.M."/>
            <person name="Op Den Camp H."/>
            <person name="Overmann J."/>
            <person name="Amann R."/>
            <person name="Jetten M.S.M."/>
            <person name="Mascher T."/>
            <person name="Medema M.H."/>
            <person name="Devos D.P."/>
            <person name="Kaster A.-K."/>
            <person name="Ovreas L."/>
            <person name="Rohde M."/>
            <person name="Galperin M.Y."/>
            <person name="Jogler C."/>
        </authorList>
    </citation>
    <scope>NUCLEOTIDE SEQUENCE [LARGE SCALE GENOMIC DNA]</scope>
    <source>
        <strain evidence="2 3">Pan14r</strain>
    </source>
</reference>
<evidence type="ECO:0000313" key="2">
    <source>
        <dbReference type="EMBL" id="TWT69215.1"/>
    </source>
</evidence>